<feature type="domain" description="DUF5666" evidence="1">
    <location>
        <begin position="193"/>
        <end position="253"/>
    </location>
</feature>
<evidence type="ECO:0000313" key="2">
    <source>
        <dbReference type="EMBL" id="AEP31118.1"/>
    </source>
</evidence>
<proteinExistence type="predicted"/>
<dbReference type="EMBL" id="CP003060">
    <property type="protein sequence ID" value="AEP31118.1"/>
    <property type="molecule type" value="Genomic_DNA"/>
</dbReference>
<dbReference type="Gene3D" id="2.60.40.1120">
    <property type="entry name" value="Carboxypeptidase-like, regulatory domain"/>
    <property type="match status" value="1"/>
</dbReference>
<dbReference type="AlphaFoldDB" id="G4QDT9"/>
<feature type="domain" description="DUF5666" evidence="1">
    <location>
        <begin position="646"/>
        <end position="704"/>
    </location>
</feature>
<sequence>MEIQKKHIFGTMVVTSMLYACGGGSDTAVDPIAPISANGALQLSIKGLPSGADSTVLVTGPEGYTSDVNGDATLSDLLPGTYTVTADPVVAQNAEFDVIPASISFTVTANNTTVQELIYMTDIQSKGVITNFGSVYVNGVRFSTDDTTISTDDNDDASEDDLDVGMNVTVKGRKTADGSISTASHIDYNVHAEGPIESISLSDNQIVVLGQVYQVDSRTVFEDKLFSELKVADVVEISAIKSADETWLATHIETSDAADTYKLIGEIANLDESGQTFNVGSVSVDFSQAVIEGTLANGALVKISSAQGLVDGVIVADEVELKDDNSNSDKLALDGIISSLSETQFVIAGKTVQWDENTQFRAGNSDDLNVGIRVKIEGTELDGNLVASVIRFDKQGEIEVKGVIQAIDLESNTLTVLDTVFLVDEYSQLKDDSDLDIRRFRLDLLSIGDLVEIEAFSNGDNLIVKTLEREETDASRNNDDAEAEIKGQVIAIDGQTIELQGAIVTTGQFTEYELGDSDVSADVFFAQLLAGDWIEVEGIKQADGSILATDIETSRANGDNGDDESGGVEFSGLISSFDSVESFTVNGRLITTDERTVFKGTAFTTIAEGVRVEVYGREADNGDILATRIKMEDNDHSDDYSVEIEGALEADAENGRLIINQQTVFFDVSTQISDGSEADLLQGTYVEIKASVDENGTLFALKIEIEDGDEQNSADVEGTISELLDNGEIVVEGITIVLNEMTEFENGNISRIEVGAYVEVEGQFNEQQKLVARKIEFSDSDESEIEGRISAVLSETQFTLGDIVIEHNQYTAFEYGSASDISVGVEVEVDGFVNDEGIFIAEKIEFQED</sequence>
<organism evidence="2 3">
    <name type="scientific">Glaciecola nitratireducens (strain JCM 12485 / KCTC 12276 / FR1064)</name>
    <dbReference type="NCBI Taxonomy" id="1085623"/>
    <lineage>
        <taxon>Bacteria</taxon>
        <taxon>Pseudomonadati</taxon>
        <taxon>Pseudomonadota</taxon>
        <taxon>Gammaproteobacteria</taxon>
        <taxon>Alteromonadales</taxon>
        <taxon>Alteromonadaceae</taxon>
        <taxon>Brumicola</taxon>
    </lineage>
</organism>
<feature type="domain" description="DUF5666" evidence="1">
    <location>
        <begin position="572"/>
        <end position="630"/>
    </location>
</feature>
<dbReference type="Pfam" id="PF18914">
    <property type="entry name" value="DUF5666"/>
    <property type="match status" value="9"/>
</dbReference>
<dbReference type="eggNOG" id="COG4733">
    <property type="taxonomic scope" value="Bacteria"/>
</dbReference>
<dbReference type="OrthoDB" id="5622949at2"/>
<feature type="domain" description="DUF5666" evidence="1">
    <location>
        <begin position="786"/>
        <end position="845"/>
    </location>
</feature>
<feature type="domain" description="DUF5666" evidence="1">
    <location>
        <begin position="401"/>
        <end position="463"/>
    </location>
</feature>
<dbReference type="RefSeq" id="WP_014109990.1">
    <property type="nucleotide sequence ID" value="NC_016041.1"/>
</dbReference>
<evidence type="ECO:0000313" key="3">
    <source>
        <dbReference type="Proteomes" id="UP000009282"/>
    </source>
</evidence>
<accession>G4QDT9</accession>
<feature type="domain" description="DUF5666" evidence="1">
    <location>
        <begin position="335"/>
        <end position="390"/>
    </location>
</feature>
<dbReference type="PROSITE" id="PS51257">
    <property type="entry name" value="PROKAR_LIPOPROTEIN"/>
    <property type="match status" value="1"/>
</dbReference>
<reference evidence="2 3" key="1">
    <citation type="journal article" date="2011" name="J. Bacteriol.">
        <title>Complete genome sequence of seawater bacterium Glaciecola nitratireducens FR1064T.</title>
        <authorList>
            <person name="Bian F."/>
            <person name="Qin Q.L."/>
            <person name="Xie B.B."/>
            <person name="Shu Y.L."/>
            <person name="Zhang X.Y."/>
            <person name="Yu Y."/>
            <person name="Chen B."/>
            <person name="Chen X.L."/>
            <person name="Zhou B.C."/>
            <person name="Zhang Y.Z."/>
        </authorList>
    </citation>
    <scope>NUCLEOTIDE SEQUENCE [LARGE SCALE GENOMIC DNA]</scope>
    <source>
        <strain evidence="3">JCM 12485 / KCTC 12276 / FR1064</strain>
    </source>
</reference>
<dbReference type="HOGENOM" id="CLU_335799_0_0_6"/>
<feature type="domain" description="DUF5666" evidence="1">
    <location>
        <begin position="486"/>
        <end position="552"/>
    </location>
</feature>
<dbReference type="InterPro" id="IPR043724">
    <property type="entry name" value="DUF5666"/>
</dbReference>
<gene>
    <name evidence="2" type="ordered locus">GNIT_3022</name>
</gene>
<protein>
    <recommendedName>
        <fullName evidence="1">DUF5666 domain-containing protein</fullName>
    </recommendedName>
</protein>
<evidence type="ECO:0000259" key="1">
    <source>
        <dbReference type="Pfam" id="PF18914"/>
    </source>
</evidence>
<feature type="domain" description="DUF5666" evidence="1">
    <location>
        <begin position="127"/>
        <end position="180"/>
    </location>
</feature>
<dbReference type="KEGG" id="gni:GNIT_3022"/>
<dbReference type="STRING" id="1085623.GNIT_3022"/>
<name>G4QDT9_GLANF</name>
<feature type="domain" description="DUF5666" evidence="1">
    <location>
        <begin position="717"/>
        <end position="776"/>
    </location>
</feature>
<dbReference type="Proteomes" id="UP000009282">
    <property type="component" value="Chromosome"/>
</dbReference>
<keyword evidence="3" id="KW-1185">Reference proteome</keyword>